<organism evidence="1 2">
    <name type="scientific">Ditylenchus destructor</name>
    <dbReference type="NCBI Taxonomy" id="166010"/>
    <lineage>
        <taxon>Eukaryota</taxon>
        <taxon>Metazoa</taxon>
        <taxon>Ecdysozoa</taxon>
        <taxon>Nematoda</taxon>
        <taxon>Chromadorea</taxon>
        <taxon>Rhabditida</taxon>
        <taxon>Tylenchina</taxon>
        <taxon>Tylenchomorpha</taxon>
        <taxon>Sphaerularioidea</taxon>
        <taxon>Anguinidae</taxon>
        <taxon>Anguininae</taxon>
        <taxon>Ditylenchus</taxon>
    </lineage>
</organism>
<reference evidence="1" key="1">
    <citation type="submission" date="2022-01" db="EMBL/GenBank/DDBJ databases">
        <title>Genome Sequence Resource for Two Populations of Ditylenchus destructor, the Migratory Endoparasitic Phytonematode.</title>
        <authorList>
            <person name="Zhang H."/>
            <person name="Lin R."/>
            <person name="Xie B."/>
        </authorList>
    </citation>
    <scope>NUCLEOTIDE SEQUENCE</scope>
    <source>
        <strain evidence="1">BazhouSP</strain>
    </source>
</reference>
<protein>
    <submittedName>
        <fullName evidence="1">Uncharacterized protein</fullName>
    </submittedName>
</protein>
<proteinExistence type="predicted"/>
<dbReference type="EMBL" id="JAKKPZ010000112">
    <property type="protein sequence ID" value="KAI1701740.1"/>
    <property type="molecule type" value="Genomic_DNA"/>
</dbReference>
<comment type="caution">
    <text evidence="1">The sequence shown here is derived from an EMBL/GenBank/DDBJ whole genome shotgun (WGS) entry which is preliminary data.</text>
</comment>
<evidence type="ECO:0000313" key="1">
    <source>
        <dbReference type="EMBL" id="KAI1701740.1"/>
    </source>
</evidence>
<dbReference type="AlphaFoldDB" id="A0AAD4QUC4"/>
<dbReference type="Proteomes" id="UP001201812">
    <property type="component" value="Unassembled WGS sequence"/>
</dbReference>
<evidence type="ECO:0000313" key="2">
    <source>
        <dbReference type="Proteomes" id="UP001201812"/>
    </source>
</evidence>
<sequence>MHLYCKCGHKFDNNCAHFLSDYAIEEEGIMKKLTVKCPKSVTPTQGGVYNCEEEEGVVVCMEGRRIRAKDVLAWFVKNRTEVTGSEKKNTNYWIWTDSGAAGHVYYGTEDTCVAGTGVFRHNKIRYFK</sequence>
<gene>
    <name evidence="1" type="ORF">DdX_15912</name>
</gene>
<accession>A0AAD4QUC4</accession>
<name>A0AAD4QUC4_9BILA</name>
<keyword evidence="2" id="KW-1185">Reference proteome</keyword>